<comment type="similarity">
    <text evidence="1 2">Belongs to the dTDP-4-dehydrorhamnose reductase family.</text>
</comment>
<keyword evidence="2" id="KW-0521">NADP</keyword>
<dbReference type="Gene3D" id="3.90.25.10">
    <property type="entry name" value="UDP-galactose 4-epimerase, domain 1"/>
    <property type="match status" value="1"/>
</dbReference>
<evidence type="ECO:0000256" key="2">
    <source>
        <dbReference type="RuleBase" id="RU364082"/>
    </source>
</evidence>
<comment type="function">
    <text evidence="2">Catalyzes the reduction of dTDP-6-deoxy-L-lyxo-4-hexulose to yield dTDP-L-rhamnose.</text>
</comment>
<dbReference type="Pfam" id="PF04321">
    <property type="entry name" value="RmlD_sub_bind"/>
    <property type="match status" value="1"/>
</dbReference>
<comment type="caution">
    <text evidence="4">The sequence shown here is derived from an EMBL/GenBank/DDBJ whole genome shotgun (WGS) entry which is preliminary data.</text>
</comment>
<dbReference type="GO" id="GO:0005829">
    <property type="term" value="C:cytosol"/>
    <property type="evidence" value="ECO:0007669"/>
    <property type="project" value="TreeGrafter"/>
</dbReference>
<protein>
    <recommendedName>
        <fullName evidence="2">dTDP-4-dehydrorhamnose reductase</fullName>
        <ecNumber evidence="2">1.1.1.133</ecNumber>
    </recommendedName>
</protein>
<dbReference type="NCBIfam" id="TIGR01214">
    <property type="entry name" value="rmlD"/>
    <property type="match status" value="1"/>
</dbReference>
<keyword evidence="5" id="KW-1185">Reference proteome</keyword>
<evidence type="ECO:0000313" key="5">
    <source>
        <dbReference type="Proteomes" id="UP000419743"/>
    </source>
</evidence>
<feature type="domain" description="RmlD-like substrate binding" evidence="3">
    <location>
        <begin position="1"/>
        <end position="276"/>
    </location>
</feature>
<proteinExistence type="inferred from homology"/>
<accession>A0A7M4DJI0</accession>
<dbReference type="Proteomes" id="UP000419743">
    <property type="component" value="Unassembled WGS sequence"/>
</dbReference>
<dbReference type="InterPro" id="IPR036291">
    <property type="entry name" value="NAD(P)-bd_dom_sf"/>
</dbReference>
<reference evidence="4 5" key="1">
    <citation type="submission" date="2019-11" db="EMBL/GenBank/DDBJ databases">
        <authorList>
            <person name="Criscuolo A."/>
        </authorList>
    </citation>
    <scope>NUCLEOTIDE SEQUENCE [LARGE SCALE GENOMIC DNA]</scope>
    <source>
        <strain evidence="4">CIP111667</strain>
    </source>
</reference>
<keyword evidence="2 4" id="KW-0560">Oxidoreductase</keyword>
<dbReference type="InterPro" id="IPR029903">
    <property type="entry name" value="RmlD-like-bd"/>
</dbReference>
<dbReference type="GO" id="GO:0019305">
    <property type="term" value="P:dTDP-rhamnose biosynthetic process"/>
    <property type="evidence" value="ECO:0007669"/>
    <property type="project" value="UniProtKB-UniPathway"/>
</dbReference>
<dbReference type="CDD" id="cd05254">
    <property type="entry name" value="dTDP_HR_like_SDR_e"/>
    <property type="match status" value="1"/>
</dbReference>
<sequence length="281" mass="28872">MQILVTGASGMLGTDVVTVLRDAGHDVLARSRAELDITAGPITPEALAGADLVVNCAAWTAVDAAETAEADAFTANAVGPANLARACAAAGARLVQISTDYVFAGDAGEPYAEDAPIAPRSAYGRTKAAGEWAVRAEAPEHWILRTAWLYGAHGPNFAATMARLAGEKDSLSVVDDQVGQPTWTGDVARLIAALIAAGAPTGTYHATSGGHGSWFDFARAVVASAGHDPAKVTPTDSASFARPAPRPAWSVLGHTALTAIGVEPIGDWRERWEQAAAVVLG</sequence>
<dbReference type="RefSeq" id="WP_156741052.1">
    <property type="nucleotide sequence ID" value="NZ_CACRYJ010000032.1"/>
</dbReference>
<dbReference type="InterPro" id="IPR005913">
    <property type="entry name" value="dTDP_dehydrorham_reduct"/>
</dbReference>
<dbReference type="AlphaFoldDB" id="A0A7M4DJI0"/>
<evidence type="ECO:0000313" key="4">
    <source>
        <dbReference type="EMBL" id="VZO37197.1"/>
    </source>
</evidence>
<dbReference type="PANTHER" id="PTHR10491">
    <property type="entry name" value="DTDP-4-DEHYDRORHAMNOSE REDUCTASE"/>
    <property type="match status" value="1"/>
</dbReference>
<name>A0A7M4DJI0_9MICO</name>
<evidence type="ECO:0000256" key="1">
    <source>
        <dbReference type="ARBA" id="ARBA00010944"/>
    </source>
</evidence>
<comment type="pathway">
    <text evidence="2">Carbohydrate biosynthesis; dTDP-L-rhamnose biosynthesis.</text>
</comment>
<gene>
    <name evidence="4" type="primary">strL</name>
    <name evidence="4" type="ORF">HALOF300_02287</name>
</gene>
<evidence type="ECO:0000259" key="3">
    <source>
        <dbReference type="Pfam" id="PF04321"/>
    </source>
</evidence>
<dbReference type="SUPFAM" id="SSF51735">
    <property type="entry name" value="NAD(P)-binding Rossmann-fold domains"/>
    <property type="match status" value="1"/>
</dbReference>
<dbReference type="EC" id="1.1.1.133" evidence="2"/>
<dbReference type="UniPathway" id="UPA00124"/>
<organism evidence="4 5">
    <name type="scientific">Occultella aeris</name>
    <dbReference type="NCBI Taxonomy" id="2761496"/>
    <lineage>
        <taxon>Bacteria</taxon>
        <taxon>Bacillati</taxon>
        <taxon>Actinomycetota</taxon>
        <taxon>Actinomycetes</taxon>
        <taxon>Micrococcales</taxon>
        <taxon>Ruaniaceae</taxon>
        <taxon>Occultella</taxon>
    </lineage>
</organism>
<dbReference type="EMBL" id="CACRYJ010000032">
    <property type="protein sequence ID" value="VZO37197.1"/>
    <property type="molecule type" value="Genomic_DNA"/>
</dbReference>
<dbReference type="Gene3D" id="3.40.50.720">
    <property type="entry name" value="NAD(P)-binding Rossmann-like Domain"/>
    <property type="match status" value="1"/>
</dbReference>
<dbReference type="GO" id="GO:0008831">
    <property type="term" value="F:dTDP-4-dehydrorhamnose reductase activity"/>
    <property type="evidence" value="ECO:0007669"/>
    <property type="project" value="UniProtKB-EC"/>
</dbReference>
<dbReference type="PANTHER" id="PTHR10491:SF4">
    <property type="entry name" value="METHIONINE ADENOSYLTRANSFERASE 2 SUBUNIT BETA"/>
    <property type="match status" value="1"/>
</dbReference>